<proteinExistence type="predicted"/>
<dbReference type="OrthoDB" id="45445at2759"/>
<sequence length="362" mass="39949">MLSTYVRFVVVCLGLRFRGVGGSSGFSYSDAWYQYSDGASSSPHKSFTIMGCAIGSNLNGDEGGSGSNDQTVTTSNYSPYNSACVEDDSDEAAYWPKMANCRRAQIILQLFSNKKCSGTETKQITTTGVTFFLNKLKSLSISTILDNAISKFQYYESCESNGSGEYYMLSCSPYEVGHYVIGIFDDETCFNQVGVKDEMKEINNYMQKGRESSNNYGYMNCQKLDASFTVYEQAYYNEGSGSGDDGSSYSYQSTKTDVFTYINTIYASFGPVGALQSCNGFDAEQCADQEAIGLKIKKFAASAIDTAKLGVAYTFFVASALVVIVCLDVIYKRRKSETARRLGLEIKIKEERRKNKLQTGML</sequence>
<dbReference type="EMBL" id="BRXW01000122">
    <property type="protein sequence ID" value="GMI08342.1"/>
    <property type="molecule type" value="Genomic_DNA"/>
</dbReference>
<feature type="signal peptide" evidence="2">
    <location>
        <begin position="1"/>
        <end position="22"/>
    </location>
</feature>
<accession>A0A9W7CEA9</accession>
<evidence type="ECO:0000256" key="2">
    <source>
        <dbReference type="SAM" id="SignalP"/>
    </source>
</evidence>
<name>A0A9W7CEA9_9STRA</name>
<reference evidence="4" key="1">
    <citation type="journal article" date="2023" name="Commun. Biol.">
        <title>Genome analysis of Parmales, the sister group of diatoms, reveals the evolutionary specialization of diatoms from phago-mixotrophs to photoautotrophs.</title>
        <authorList>
            <person name="Ban H."/>
            <person name="Sato S."/>
            <person name="Yoshikawa S."/>
            <person name="Yamada K."/>
            <person name="Nakamura Y."/>
            <person name="Ichinomiya M."/>
            <person name="Sato N."/>
            <person name="Blanc-Mathieu R."/>
            <person name="Endo H."/>
            <person name="Kuwata A."/>
            <person name="Ogata H."/>
        </authorList>
    </citation>
    <scope>NUCLEOTIDE SEQUENCE [LARGE SCALE GENOMIC DNA]</scope>
    <source>
        <strain evidence="4">NIES 3700</strain>
    </source>
</reference>
<gene>
    <name evidence="3" type="ORF">TrLO_g6491</name>
</gene>
<evidence type="ECO:0000313" key="4">
    <source>
        <dbReference type="Proteomes" id="UP001165122"/>
    </source>
</evidence>
<protein>
    <submittedName>
        <fullName evidence="3">Uncharacterized protein</fullName>
    </submittedName>
</protein>
<keyword evidence="1" id="KW-0472">Membrane</keyword>
<feature type="transmembrane region" description="Helical" evidence="1">
    <location>
        <begin position="311"/>
        <end position="331"/>
    </location>
</feature>
<organism evidence="3 4">
    <name type="scientific">Triparma laevis f. longispina</name>
    <dbReference type="NCBI Taxonomy" id="1714387"/>
    <lineage>
        <taxon>Eukaryota</taxon>
        <taxon>Sar</taxon>
        <taxon>Stramenopiles</taxon>
        <taxon>Ochrophyta</taxon>
        <taxon>Bolidophyceae</taxon>
        <taxon>Parmales</taxon>
        <taxon>Triparmaceae</taxon>
        <taxon>Triparma</taxon>
    </lineage>
</organism>
<dbReference type="Proteomes" id="UP001165122">
    <property type="component" value="Unassembled WGS sequence"/>
</dbReference>
<comment type="caution">
    <text evidence="3">The sequence shown here is derived from an EMBL/GenBank/DDBJ whole genome shotgun (WGS) entry which is preliminary data.</text>
</comment>
<keyword evidence="2" id="KW-0732">Signal</keyword>
<keyword evidence="1" id="KW-0812">Transmembrane</keyword>
<keyword evidence="4" id="KW-1185">Reference proteome</keyword>
<keyword evidence="1" id="KW-1133">Transmembrane helix</keyword>
<feature type="chain" id="PRO_5040753325" evidence="2">
    <location>
        <begin position="23"/>
        <end position="362"/>
    </location>
</feature>
<evidence type="ECO:0000256" key="1">
    <source>
        <dbReference type="SAM" id="Phobius"/>
    </source>
</evidence>
<evidence type="ECO:0000313" key="3">
    <source>
        <dbReference type="EMBL" id="GMI08342.1"/>
    </source>
</evidence>
<dbReference type="AlphaFoldDB" id="A0A9W7CEA9"/>